<dbReference type="RefSeq" id="WP_167680166.1">
    <property type="nucleotide sequence ID" value="NZ_CP050314.1"/>
</dbReference>
<reference evidence="3 4" key="1">
    <citation type="submission" date="2020-03" db="EMBL/GenBank/DDBJ databases">
        <title>Complete genome sequence of Shewanella sp.</title>
        <authorList>
            <person name="Kim Y.-S."/>
            <person name="Kim S.-J."/>
            <person name="Jung H.-K."/>
            <person name="Kim K.-H."/>
        </authorList>
    </citation>
    <scope>NUCLEOTIDE SEQUENCE [LARGE SCALE GENOMIC DNA]</scope>
    <source>
        <strain evidence="3 4">PN3F2</strain>
        <plasmid evidence="3 4">pPN3F2_1</plasmid>
    </source>
</reference>
<dbReference type="InterPro" id="IPR035437">
    <property type="entry name" value="SNase_OB-fold_sf"/>
</dbReference>
<sequence length="133" mass="15203">MEVRTLIGVLFILLSTSLNAQTRDIPRVHNVYDGDTFRGYTSPNRHEPIRIKGVDTPEIKGACDSEIKAAYRARDYLKKRLSNAKSIQLLNPGRDKYNRVLAVVLVDGQDIAQDIIQNGYGRKWRGKRESWCE</sequence>
<organism evidence="3 4">
    <name type="scientific">Shewanella aestuarii</name>
    <dbReference type="NCBI Taxonomy" id="1028752"/>
    <lineage>
        <taxon>Bacteria</taxon>
        <taxon>Pseudomonadati</taxon>
        <taxon>Pseudomonadota</taxon>
        <taxon>Gammaproteobacteria</taxon>
        <taxon>Alteromonadales</taxon>
        <taxon>Shewanellaceae</taxon>
        <taxon>Shewanella</taxon>
    </lineage>
</organism>
<dbReference type="EMBL" id="CP050314">
    <property type="protein sequence ID" value="QIR16317.1"/>
    <property type="molecule type" value="Genomic_DNA"/>
</dbReference>
<evidence type="ECO:0000259" key="2">
    <source>
        <dbReference type="PROSITE" id="PS50830"/>
    </source>
</evidence>
<feature type="signal peptide" evidence="1">
    <location>
        <begin position="1"/>
        <end position="20"/>
    </location>
</feature>
<feature type="domain" description="TNase-like" evidence="2">
    <location>
        <begin position="22"/>
        <end position="133"/>
    </location>
</feature>
<protein>
    <submittedName>
        <fullName evidence="3">Thermonuclease family protein</fullName>
    </submittedName>
</protein>
<keyword evidence="4" id="KW-1185">Reference proteome</keyword>
<keyword evidence="1" id="KW-0732">Signal</keyword>
<dbReference type="Gene3D" id="2.40.50.90">
    <property type="match status" value="1"/>
</dbReference>
<dbReference type="InterPro" id="IPR016071">
    <property type="entry name" value="Staphylococal_nuclease_OB-fold"/>
</dbReference>
<dbReference type="AlphaFoldDB" id="A0A6G9QQJ2"/>
<name>A0A6G9QQJ2_9GAMM</name>
<dbReference type="PROSITE" id="PS50830">
    <property type="entry name" value="TNASE_3"/>
    <property type="match status" value="1"/>
</dbReference>
<dbReference type="SUPFAM" id="SSF50199">
    <property type="entry name" value="Staphylococcal nuclease"/>
    <property type="match status" value="1"/>
</dbReference>
<dbReference type="SMART" id="SM00318">
    <property type="entry name" value="SNc"/>
    <property type="match status" value="1"/>
</dbReference>
<proteinExistence type="predicted"/>
<gene>
    <name evidence="3" type="ORF">HBH39_17680</name>
</gene>
<dbReference type="Proteomes" id="UP000502608">
    <property type="component" value="Plasmid pPN3F2_1"/>
</dbReference>
<dbReference type="Pfam" id="PF00565">
    <property type="entry name" value="SNase"/>
    <property type="match status" value="1"/>
</dbReference>
<evidence type="ECO:0000313" key="4">
    <source>
        <dbReference type="Proteomes" id="UP000502608"/>
    </source>
</evidence>
<geneLocation type="plasmid" evidence="3 4">
    <name>pPN3F2_1</name>
</geneLocation>
<keyword evidence="3" id="KW-0614">Plasmid</keyword>
<evidence type="ECO:0000313" key="3">
    <source>
        <dbReference type="EMBL" id="QIR16317.1"/>
    </source>
</evidence>
<dbReference type="KEGG" id="saes:HBH39_17680"/>
<evidence type="ECO:0000256" key="1">
    <source>
        <dbReference type="SAM" id="SignalP"/>
    </source>
</evidence>
<accession>A0A6G9QQJ2</accession>
<feature type="chain" id="PRO_5026332467" evidence="1">
    <location>
        <begin position="21"/>
        <end position="133"/>
    </location>
</feature>